<dbReference type="PANTHER" id="PTHR34580:SF3">
    <property type="entry name" value="PROTEIN PAFB"/>
    <property type="match status" value="1"/>
</dbReference>
<dbReference type="PROSITE" id="PS51000">
    <property type="entry name" value="HTH_DEOR_2"/>
    <property type="match status" value="1"/>
</dbReference>
<evidence type="ECO:0000313" key="5">
    <source>
        <dbReference type="Proteomes" id="UP000078486"/>
    </source>
</evidence>
<comment type="caution">
    <text evidence="4">The sequence shown here is derived from an EMBL/GenBank/DDBJ whole genome shotgun (WGS) entry which is preliminary data.</text>
</comment>
<dbReference type="InterPro" id="IPR051534">
    <property type="entry name" value="CBASS_pafABC_assoc_protein"/>
</dbReference>
<keyword evidence="2" id="KW-0804">Transcription</keyword>
<dbReference type="PANTHER" id="PTHR34580">
    <property type="match status" value="1"/>
</dbReference>
<keyword evidence="5" id="KW-1185">Reference proteome</keyword>
<dbReference type="STRING" id="1184151.AW736_14245"/>
<evidence type="ECO:0000256" key="1">
    <source>
        <dbReference type="ARBA" id="ARBA00023015"/>
    </source>
</evidence>
<dbReference type="Pfam" id="PF08279">
    <property type="entry name" value="HTH_11"/>
    <property type="match status" value="1"/>
</dbReference>
<dbReference type="InterPro" id="IPR036388">
    <property type="entry name" value="WH-like_DNA-bd_sf"/>
</dbReference>
<dbReference type="InterPro" id="IPR001034">
    <property type="entry name" value="DeoR_HTH"/>
</dbReference>
<dbReference type="EMBL" id="LRRQ01000101">
    <property type="protein sequence ID" value="OAM89237.1"/>
    <property type="molecule type" value="Genomic_DNA"/>
</dbReference>
<dbReference type="AlphaFoldDB" id="A0A178IIZ2"/>
<dbReference type="Pfam" id="PF25583">
    <property type="entry name" value="WCX"/>
    <property type="match status" value="1"/>
</dbReference>
<dbReference type="Pfam" id="PF13280">
    <property type="entry name" value="WYL"/>
    <property type="match status" value="1"/>
</dbReference>
<dbReference type="InterPro" id="IPR013196">
    <property type="entry name" value="HTH_11"/>
</dbReference>
<dbReference type="InterPro" id="IPR057727">
    <property type="entry name" value="WCX_dom"/>
</dbReference>
<name>A0A178IIZ2_9BACT</name>
<organism evidence="4 5">
    <name type="scientific">Termitidicoccus mucosus</name>
    <dbReference type="NCBI Taxonomy" id="1184151"/>
    <lineage>
        <taxon>Bacteria</taxon>
        <taxon>Pseudomonadati</taxon>
        <taxon>Verrucomicrobiota</taxon>
        <taxon>Opitutia</taxon>
        <taxon>Opitutales</taxon>
        <taxon>Opitutaceae</taxon>
        <taxon>Termitidicoccus</taxon>
    </lineage>
</organism>
<evidence type="ECO:0000256" key="2">
    <source>
        <dbReference type="ARBA" id="ARBA00023163"/>
    </source>
</evidence>
<feature type="domain" description="HTH deoR-type" evidence="3">
    <location>
        <begin position="3"/>
        <end position="58"/>
    </location>
</feature>
<dbReference type="Gene3D" id="1.10.10.10">
    <property type="entry name" value="Winged helix-like DNA-binding domain superfamily/Winged helix DNA-binding domain"/>
    <property type="match status" value="1"/>
</dbReference>
<accession>A0A178IIZ2</accession>
<gene>
    <name evidence="4" type="ORF">AW736_14245</name>
</gene>
<dbReference type="InterPro" id="IPR036390">
    <property type="entry name" value="WH_DNA-bd_sf"/>
</dbReference>
<sequence>MNRVDRLLAQILLLQSRRVITAGEMARHFGLSVRTVYRDLAALGEAGVPIVAEAGVGYALRRGYLLPPVNFTPGEAHALAVGGLLVERFTDASVATQMRSAVAKVRAVLPRGEQDRLSRLERALATTASPPRPPQASLDLIQRALSGRQVLQFFYQGAGRDGPEPRTVEPQGLIHYLERWHLIAWCRTRGAYRDFRTDRMSEVRVARENFAPRADFDLAGFMRETMPAPTLQARIRFAPLAADRVKREWWQGIMNEQPGENGIVFTLAAVEWDRLVGWLLSFGTAATVLSPARLRKLLADAGAAAASHHKIAPGQPC</sequence>
<dbReference type="InterPro" id="IPR028349">
    <property type="entry name" value="PafC-like"/>
</dbReference>
<evidence type="ECO:0000313" key="4">
    <source>
        <dbReference type="EMBL" id="OAM89237.1"/>
    </source>
</evidence>
<dbReference type="InterPro" id="IPR026881">
    <property type="entry name" value="WYL_dom"/>
</dbReference>
<dbReference type="Proteomes" id="UP000078486">
    <property type="component" value="Unassembled WGS sequence"/>
</dbReference>
<dbReference type="GO" id="GO:0003700">
    <property type="term" value="F:DNA-binding transcription factor activity"/>
    <property type="evidence" value="ECO:0007669"/>
    <property type="project" value="InterPro"/>
</dbReference>
<dbReference type="PIRSF" id="PIRSF016838">
    <property type="entry name" value="PafC"/>
    <property type="match status" value="1"/>
</dbReference>
<dbReference type="PROSITE" id="PS52050">
    <property type="entry name" value="WYL"/>
    <property type="match status" value="1"/>
</dbReference>
<reference evidence="4 5" key="1">
    <citation type="submission" date="2016-01" db="EMBL/GenBank/DDBJ databases">
        <title>High potential of lignocellulose degradation of a new Verrucomicrobia species.</title>
        <authorList>
            <person name="Wang Y."/>
            <person name="Shi Y."/>
            <person name="Qiu Z."/>
            <person name="Liu S."/>
            <person name="Yang H."/>
        </authorList>
    </citation>
    <scope>NUCLEOTIDE SEQUENCE [LARGE SCALE GENOMIC DNA]</scope>
    <source>
        <strain evidence="4 5">TSB47</strain>
    </source>
</reference>
<dbReference type="RefSeq" id="WP_068770851.1">
    <property type="nucleotide sequence ID" value="NZ_CP109796.1"/>
</dbReference>
<keyword evidence="1" id="KW-0805">Transcription regulation</keyword>
<proteinExistence type="predicted"/>
<dbReference type="SUPFAM" id="SSF46785">
    <property type="entry name" value="Winged helix' DNA-binding domain"/>
    <property type="match status" value="1"/>
</dbReference>
<dbReference type="OrthoDB" id="9815009at2"/>
<evidence type="ECO:0000259" key="3">
    <source>
        <dbReference type="PROSITE" id="PS51000"/>
    </source>
</evidence>
<protein>
    <submittedName>
        <fullName evidence="4">Transcriptional regulator</fullName>
    </submittedName>
</protein>